<dbReference type="SUPFAM" id="SSF50978">
    <property type="entry name" value="WD40 repeat-like"/>
    <property type="match status" value="1"/>
</dbReference>
<dbReference type="Proteomes" id="UP001212152">
    <property type="component" value="Unassembled WGS sequence"/>
</dbReference>
<evidence type="ECO:0000313" key="2">
    <source>
        <dbReference type="Proteomes" id="UP001212152"/>
    </source>
</evidence>
<gene>
    <name evidence="1" type="ORF">HDU87_000653</name>
</gene>
<reference evidence="1" key="1">
    <citation type="submission" date="2020-05" db="EMBL/GenBank/DDBJ databases">
        <title>Phylogenomic resolution of chytrid fungi.</title>
        <authorList>
            <person name="Stajich J.E."/>
            <person name="Amses K."/>
            <person name="Simmons R."/>
            <person name="Seto K."/>
            <person name="Myers J."/>
            <person name="Bonds A."/>
            <person name="Quandt C.A."/>
            <person name="Barry K."/>
            <person name="Liu P."/>
            <person name="Grigoriev I."/>
            <person name="Longcore J.E."/>
            <person name="James T.Y."/>
        </authorList>
    </citation>
    <scope>NUCLEOTIDE SEQUENCE</scope>
    <source>
        <strain evidence="1">JEL0379</strain>
    </source>
</reference>
<organism evidence="1 2">
    <name type="scientific">Geranomyces variabilis</name>
    <dbReference type="NCBI Taxonomy" id="109894"/>
    <lineage>
        <taxon>Eukaryota</taxon>
        <taxon>Fungi</taxon>
        <taxon>Fungi incertae sedis</taxon>
        <taxon>Chytridiomycota</taxon>
        <taxon>Chytridiomycota incertae sedis</taxon>
        <taxon>Chytridiomycetes</taxon>
        <taxon>Spizellomycetales</taxon>
        <taxon>Powellomycetaceae</taxon>
        <taxon>Geranomyces</taxon>
    </lineage>
</organism>
<name>A0AAD5TEB0_9FUNG</name>
<evidence type="ECO:0000313" key="1">
    <source>
        <dbReference type="EMBL" id="KAJ3169378.1"/>
    </source>
</evidence>
<dbReference type="AlphaFoldDB" id="A0AAD5TEB0"/>
<dbReference type="InterPro" id="IPR015943">
    <property type="entry name" value="WD40/YVTN_repeat-like_dom_sf"/>
</dbReference>
<sequence>MASPPHGLHRVPHRDKVMAVATNGVIRTYDPQTKDMLAELRGHLGNMKSLRFLSSVVQDSDKETRLSATKYILLSGSSGIRGREDTIVLWRLNSQGQQVDSRLPMNLEQLTSCALDGICNDLRSQHGLEDLAIEASRMRPAHQLPQVVLYSVHSQTEMDRLKGHKDARRHRRRVCELG</sequence>
<dbReference type="Gene3D" id="2.130.10.10">
    <property type="entry name" value="YVTN repeat-like/Quinoprotein amine dehydrogenase"/>
    <property type="match status" value="1"/>
</dbReference>
<protein>
    <submittedName>
        <fullName evidence="1">Uncharacterized protein</fullName>
    </submittedName>
</protein>
<dbReference type="EMBL" id="JADGJQ010000108">
    <property type="protein sequence ID" value="KAJ3169378.1"/>
    <property type="molecule type" value="Genomic_DNA"/>
</dbReference>
<keyword evidence="2" id="KW-1185">Reference proteome</keyword>
<comment type="caution">
    <text evidence="1">The sequence shown here is derived from an EMBL/GenBank/DDBJ whole genome shotgun (WGS) entry which is preliminary data.</text>
</comment>
<dbReference type="InterPro" id="IPR036322">
    <property type="entry name" value="WD40_repeat_dom_sf"/>
</dbReference>
<accession>A0AAD5TEB0</accession>
<proteinExistence type="predicted"/>